<evidence type="ECO:0000256" key="4">
    <source>
        <dbReference type="ARBA" id="ARBA00022795"/>
    </source>
</evidence>
<dbReference type="InterPro" id="IPR036584">
    <property type="entry name" value="FliS_sf"/>
</dbReference>
<evidence type="ECO:0000256" key="6">
    <source>
        <dbReference type="PIRNR" id="PIRNR039090"/>
    </source>
</evidence>
<dbReference type="NCBIfam" id="TIGR00208">
    <property type="entry name" value="fliS"/>
    <property type="match status" value="1"/>
</dbReference>
<dbReference type="Gene3D" id="1.20.120.340">
    <property type="entry name" value="Flagellar protein FliS"/>
    <property type="match status" value="1"/>
</dbReference>
<organism evidence="7 8">
    <name type="scientific">Treponema succinifaciens (strain ATCC 33096 / DSM 2489 / 6091)</name>
    <dbReference type="NCBI Taxonomy" id="869209"/>
    <lineage>
        <taxon>Bacteria</taxon>
        <taxon>Pseudomonadati</taxon>
        <taxon>Spirochaetota</taxon>
        <taxon>Spirochaetia</taxon>
        <taxon>Spirochaetales</taxon>
        <taxon>Treponemataceae</taxon>
        <taxon>Treponema</taxon>
    </lineage>
</organism>
<reference evidence="7 8" key="1">
    <citation type="journal article" date="2011" name="Stand. Genomic Sci.">
        <title>Complete genome sequence of Treponema succinifaciens type strain (6091).</title>
        <authorList>
            <person name="Han C."/>
            <person name="Gronow S."/>
            <person name="Teshima H."/>
            <person name="Lapidus A."/>
            <person name="Nolan M."/>
            <person name="Lucas S."/>
            <person name="Hammon N."/>
            <person name="Deshpande S."/>
            <person name="Cheng J.F."/>
            <person name="Zeytun A."/>
            <person name="Tapia R."/>
            <person name="Goodwin L."/>
            <person name="Pitluck S."/>
            <person name="Liolios K."/>
            <person name="Pagani I."/>
            <person name="Ivanova N."/>
            <person name="Mavromatis K."/>
            <person name="Mikhailova N."/>
            <person name="Huntemann M."/>
            <person name="Pati A."/>
            <person name="Chen A."/>
            <person name="Palaniappan K."/>
            <person name="Land M."/>
            <person name="Hauser L."/>
            <person name="Brambilla E.M."/>
            <person name="Rohde M."/>
            <person name="Goker M."/>
            <person name="Woyke T."/>
            <person name="Bristow J."/>
            <person name="Eisen J.A."/>
            <person name="Markowitz V."/>
            <person name="Hugenholtz P."/>
            <person name="Kyrpides N.C."/>
            <person name="Klenk H.P."/>
            <person name="Detter J.C."/>
        </authorList>
    </citation>
    <scope>NUCLEOTIDE SEQUENCE [LARGE SCALE GENOMIC DNA]</scope>
    <source>
        <strain evidence="8">ATCC 33096 / DSM 2489 / 6091</strain>
    </source>
</reference>
<proteinExistence type="inferred from homology"/>
<dbReference type="SUPFAM" id="SSF101116">
    <property type="entry name" value="Flagellar export chaperone FliS"/>
    <property type="match status" value="1"/>
</dbReference>
<dbReference type="GO" id="GO:0071973">
    <property type="term" value="P:bacterial-type flagellum-dependent cell motility"/>
    <property type="evidence" value="ECO:0007669"/>
    <property type="project" value="TreeGrafter"/>
</dbReference>
<gene>
    <name evidence="7" type="ordered locus">Tresu_0351</name>
</gene>
<dbReference type="Proteomes" id="UP000006852">
    <property type="component" value="Chromosome"/>
</dbReference>
<sequence length="152" mass="16478">MAYGSNPYGGFSAYREIGVKTASQGKLVVMLYDGAVSNLEKAIALISEDGKIAPGSIENFGNYLQKVMDIITELEVSLNMEQGGEIAKNLMSLYVFFNKQILDCTISHDKKKLSFVRDMLSQLQDSWISASNSTANAQTKIPGTAPSLNITG</sequence>
<evidence type="ECO:0000313" key="7">
    <source>
        <dbReference type="EMBL" id="AEB13308.1"/>
    </source>
</evidence>
<evidence type="ECO:0000313" key="8">
    <source>
        <dbReference type="Proteomes" id="UP000006852"/>
    </source>
</evidence>
<comment type="subcellular location">
    <subcellularLocation>
        <location evidence="1 6">Cytoplasm</location>
        <location evidence="1 6">Cytosol</location>
    </subcellularLocation>
</comment>
<dbReference type="GO" id="GO:0005829">
    <property type="term" value="C:cytosol"/>
    <property type="evidence" value="ECO:0007669"/>
    <property type="project" value="UniProtKB-SubCell"/>
</dbReference>
<dbReference type="InterPro" id="IPR003713">
    <property type="entry name" value="FliS"/>
</dbReference>
<evidence type="ECO:0000256" key="1">
    <source>
        <dbReference type="ARBA" id="ARBA00004514"/>
    </source>
</evidence>
<keyword evidence="3 6" id="KW-0963">Cytoplasm</keyword>
<keyword evidence="5" id="KW-0143">Chaperone</keyword>
<dbReference type="Pfam" id="PF02561">
    <property type="entry name" value="FliS"/>
    <property type="match status" value="1"/>
</dbReference>
<dbReference type="PIRSF" id="PIRSF039090">
    <property type="entry name" value="Flis"/>
    <property type="match status" value="1"/>
</dbReference>
<protein>
    <recommendedName>
        <fullName evidence="6">Flagellar secretion chaperone FliS</fullName>
    </recommendedName>
</protein>
<dbReference type="GeneID" id="302997566"/>
<evidence type="ECO:0000256" key="2">
    <source>
        <dbReference type="ARBA" id="ARBA00008787"/>
    </source>
</evidence>
<keyword evidence="7" id="KW-0966">Cell projection</keyword>
<accession>F2NV73</accession>
<dbReference type="KEGG" id="tsu:Tresu_0351"/>
<keyword evidence="4 6" id="KW-1005">Bacterial flagellum biogenesis</keyword>
<dbReference type="AlphaFoldDB" id="F2NV73"/>
<dbReference type="HOGENOM" id="CLU_080373_3_0_12"/>
<keyword evidence="7" id="KW-0282">Flagellum</keyword>
<evidence type="ECO:0000256" key="3">
    <source>
        <dbReference type="ARBA" id="ARBA00022490"/>
    </source>
</evidence>
<dbReference type="CDD" id="cd16098">
    <property type="entry name" value="FliS"/>
    <property type="match status" value="1"/>
</dbReference>
<dbReference type="RefSeq" id="WP_013700617.1">
    <property type="nucleotide sequence ID" value="NC_015385.1"/>
</dbReference>
<reference evidence="8" key="2">
    <citation type="submission" date="2011-04" db="EMBL/GenBank/DDBJ databases">
        <title>The complete genome of chromosome of Treponema succinifaciens DSM 2489.</title>
        <authorList>
            <person name="Lucas S."/>
            <person name="Copeland A."/>
            <person name="Lapidus A."/>
            <person name="Bruce D."/>
            <person name="Goodwin L."/>
            <person name="Pitluck S."/>
            <person name="Peters L."/>
            <person name="Kyrpides N."/>
            <person name="Mavromatis K."/>
            <person name="Ivanova N."/>
            <person name="Ovchinnikova G."/>
            <person name="Teshima H."/>
            <person name="Detter J.C."/>
            <person name="Tapia R."/>
            <person name="Han C."/>
            <person name="Land M."/>
            <person name="Hauser L."/>
            <person name="Markowitz V."/>
            <person name="Cheng J.-F."/>
            <person name="Hugenholtz P."/>
            <person name="Woyke T."/>
            <person name="Wu D."/>
            <person name="Gronow S."/>
            <person name="Wellnitz S."/>
            <person name="Brambilla E."/>
            <person name="Klenk H.-P."/>
            <person name="Eisen J.A."/>
        </authorList>
    </citation>
    <scope>NUCLEOTIDE SEQUENCE [LARGE SCALE GENOMIC DNA]</scope>
    <source>
        <strain evidence="8">ATCC 33096 / DSM 2489 / 6091</strain>
    </source>
</reference>
<dbReference type="EMBL" id="CP002631">
    <property type="protein sequence ID" value="AEB13308.1"/>
    <property type="molecule type" value="Genomic_DNA"/>
</dbReference>
<name>F2NV73_TRES6</name>
<dbReference type="STRING" id="869209.Tresu_0351"/>
<dbReference type="PANTHER" id="PTHR34773:SF1">
    <property type="entry name" value="FLAGELLAR SECRETION CHAPERONE FLIS"/>
    <property type="match status" value="1"/>
</dbReference>
<dbReference type="GO" id="GO:0044780">
    <property type="term" value="P:bacterial-type flagellum assembly"/>
    <property type="evidence" value="ECO:0007669"/>
    <property type="project" value="InterPro"/>
</dbReference>
<dbReference type="OrthoDB" id="1524959at2"/>
<dbReference type="PANTHER" id="PTHR34773">
    <property type="entry name" value="FLAGELLAR SECRETION CHAPERONE FLIS"/>
    <property type="match status" value="1"/>
</dbReference>
<keyword evidence="8" id="KW-1185">Reference proteome</keyword>
<comment type="similarity">
    <text evidence="2 6">Belongs to the FliS family.</text>
</comment>
<dbReference type="eggNOG" id="COG1516">
    <property type="taxonomic scope" value="Bacteria"/>
</dbReference>
<keyword evidence="7" id="KW-0969">Cilium</keyword>
<evidence type="ECO:0000256" key="5">
    <source>
        <dbReference type="ARBA" id="ARBA00023186"/>
    </source>
</evidence>